<sequence>MAERVKKINEALNALIDSKYDALPADFNKTRFTENCSAYVRENSELQGLSEENVAAVLFKGAVLGLDFLARECHAIIDGTKVQFQTDYKGEMKLAKKYSVRPILDIYAKNVHEGDEFREEIVEGRPTVHFEPRPFNNSKIIGTFAVALFIDGGMIYETISADEIDSIRRNYSKNSTSGTWDKSPGEMNKRTVLRRLCKTIEIDFGAEQAIAFEAGSGFEFNREARPRQKSPLVIEPEIVTEEAAHEADQG</sequence>
<keyword evidence="2" id="KW-1185">Reference proteome</keyword>
<gene>
    <name evidence="1" type="ORF">ACFFSY_29320</name>
</gene>
<accession>A0ABV5L0R0</accession>
<organism evidence="1 2">
    <name type="scientific">Paenibacillus aurantiacus</name>
    <dbReference type="NCBI Taxonomy" id="1936118"/>
    <lineage>
        <taxon>Bacteria</taxon>
        <taxon>Bacillati</taxon>
        <taxon>Bacillota</taxon>
        <taxon>Bacilli</taxon>
        <taxon>Bacillales</taxon>
        <taxon>Paenibacillaceae</taxon>
        <taxon>Paenibacillus</taxon>
    </lineage>
</organism>
<proteinExistence type="predicted"/>
<evidence type="ECO:0000313" key="2">
    <source>
        <dbReference type="Proteomes" id="UP001589747"/>
    </source>
</evidence>
<dbReference type="Pfam" id="PF03837">
    <property type="entry name" value="RecT"/>
    <property type="match status" value="1"/>
</dbReference>
<protein>
    <submittedName>
        <fullName evidence="1">Recombinase RecT</fullName>
    </submittedName>
</protein>
<reference evidence="1 2" key="1">
    <citation type="submission" date="2024-09" db="EMBL/GenBank/DDBJ databases">
        <authorList>
            <person name="Sun Q."/>
            <person name="Mori K."/>
        </authorList>
    </citation>
    <scope>NUCLEOTIDE SEQUENCE [LARGE SCALE GENOMIC DNA]</scope>
    <source>
        <strain evidence="1 2">TISTR 2452</strain>
    </source>
</reference>
<dbReference type="Proteomes" id="UP001589747">
    <property type="component" value="Unassembled WGS sequence"/>
</dbReference>
<dbReference type="EMBL" id="JBHMDO010000047">
    <property type="protein sequence ID" value="MFB9330063.1"/>
    <property type="molecule type" value="Genomic_DNA"/>
</dbReference>
<dbReference type="RefSeq" id="WP_377500900.1">
    <property type="nucleotide sequence ID" value="NZ_JBHMDO010000047.1"/>
</dbReference>
<dbReference type="InterPro" id="IPR018330">
    <property type="entry name" value="RecT_fam"/>
</dbReference>
<evidence type="ECO:0000313" key="1">
    <source>
        <dbReference type="EMBL" id="MFB9330063.1"/>
    </source>
</evidence>
<dbReference type="NCBIfam" id="TIGR00616">
    <property type="entry name" value="rect"/>
    <property type="match status" value="1"/>
</dbReference>
<comment type="caution">
    <text evidence="1">The sequence shown here is derived from an EMBL/GenBank/DDBJ whole genome shotgun (WGS) entry which is preliminary data.</text>
</comment>
<name>A0ABV5L0R0_9BACL</name>
<dbReference type="InterPro" id="IPR004590">
    <property type="entry name" value="ssDNA_annealing_RecT"/>
</dbReference>